<proteinExistence type="predicted"/>
<comment type="caution">
    <text evidence="1">The sequence shown here is derived from an EMBL/GenBank/DDBJ whole genome shotgun (WGS) entry which is preliminary data.</text>
</comment>
<protein>
    <submittedName>
        <fullName evidence="1">Uncharacterized protein</fullName>
    </submittedName>
</protein>
<accession>A0A821A8T1</accession>
<sequence>RFRNDLKRHERFQPRVHRGGGLGIWSYITYNDLGLIIFTSQNYIYSWGSALQELSKFQPFQLFNTNIAIIEKDIQYLYDRHEKQSLQMTIRYEFQEYLNKIATLAEWACGVDLMLGTYLPLDVVGRVNWQAEHGNNQHVKFQHMD</sequence>
<evidence type="ECO:0000313" key="1">
    <source>
        <dbReference type="EMBL" id="CAF4572084.1"/>
    </source>
</evidence>
<dbReference type="AlphaFoldDB" id="A0A821A8T1"/>
<feature type="non-terminal residue" evidence="1">
    <location>
        <position position="1"/>
    </location>
</feature>
<evidence type="ECO:0000313" key="2">
    <source>
        <dbReference type="Proteomes" id="UP000663851"/>
    </source>
</evidence>
<organism evidence="1 2">
    <name type="scientific">Rotaria socialis</name>
    <dbReference type="NCBI Taxonomy" id="392032"/>
    <lineage>
        <taxon>Eukaryota</taxon>
        <taxon>Metazoa</taxon>
        <taxon>Spiralia</taxon>
        <taxon>Gnathifera</taxon>
        <taxon>Rotifera</taxon>
        <taxon>Eurotatoria</taxon>
        <taxon>Bdelloidea</taxon>
        <taxon>Philodinida</taxon>
        <taxon>Philodinidae</taxon>
        <taxon>Rotaria</taxon>
    </lineage>
</organism>
<name>A0A821A8T1_9BILA</name>
<reference evidence="1" key="1">
    <citation type="submission" date="2021-02" db="EMBL/GenBank/DDBJ databases">
        <authorList>
            <person name="Nowell W R."/>
        </authorList>
    </citation>
    <scope>NUCLEOTIDE SEQUENCE</scope>
</reference>
<gene>
    <name evidence="1" type="ORF">HFQ381_LOCUS32064</name>
</gene>
<dbReference type="Proteomes" id="UP000663851">
    <property type="component" value="Unassembled WGS sequence"/>
</dbReference>
<dbReference type="EMBL" id="CAJOBO010007292">
    <property type="protein sequence ID" value="CAF4572084.1"/>
    <property type="molecule type" value="Genomic_DNA"/>
</dbReference>